<name>A0A168HJU0_CORDF</name>
<keyword evidence="2" id="KW-1185">Reference proteome</keyword>
<dbReference type="AlphaFoldDB" id="A0A168HJU0"/>
<protein>
    <submittedName>
        <fullName evidence="1">Uncharacterized protein</fullName>
    </submittedName>
</protein>
<evidence type="ECO:0000313" key="1">
    <source>
        <dbReference type="EMBL" id="OAA77874.1"/>
    </source>
</evidence>
<sequence>MSQTTHFSSDGITILNVYREIIHMDYFGQGVVVQVLPQPEEPNPRGEFRRLRRTLLDNIDRAITKEYDEPNIDEIRRGKQRIKQYLSPLLAGAVPARRSPLSRPDPVGHRHSVAWSIYDGVAVLALRQTRGGRPFLETLRRRMNPPANILEDTTSIYPDLISVLTDELTIISDFLTINAIQGTVTLPNNRRFTCLAFRDIGIAGRQRSSLFPMLSTLGAANQIRASILASRARSSLCVPRLHGYVYHRVTRWSECFVQLVGGLVDHMRGACSWAVLRGERWPGAERQKEWSTQLLNTLTLLHENGLVWGGAVGCAGGYMSDRLMESVDIDDSQRPWLVRNYGGRGVSREAAAESDRAAVEELRLILGVYGLDAQTA</sequence>
<dbReference type="EMBL" id="AZHF01000003">
    <property type="protein sequence ID" value="OAA77874.1"/>
    <property type="molecule type" value="Genomic_DNA"/>
</dbReference>
<dbReference type="OrthoDB" id="4062651at2759"/>
<proteinExistence type="predicted"/>
<gene>
    <name evidence="1" type="ORF">LEL_04697</name>
</gene>
<comment type="caution">
    <text evidence="1">The sequence shown here is derived from an EMBL/GenBank/DDBJ whole genome shotgun (WGS) entry which is preliminary data.</text>
</comment>
<accession>A0A168HJU0</accession>
<organism evidence="1 2">
    <name type="scientific">Akanthomyces lecanii RCEF 1005</name>
    <dbReference type="NCBI Taxonomy" id="1081108"/>
    <lineage>
        <taxon>Eukaryota</taxon>
        <taxon>Fungi</taxon>
        <taxon>Dikarya</taxon>
        <taxon>Ascomycota</taxon>
        <taxon>Pezizomycotina</taxon>
        <taxon>Sordariomycetes</taxon>
        <taxon>Hypocreomycetidae</taxon>
        <taxon>Hypocreales</taxon>
        <taxon>Cordycipitaceae</taxon>
        <taxon>Akanthomyces</taxon>
        <taxon>Cordyceps confragosa</taxon>
    </lineage>
</organism>
<reference evidence="1 2" key="1">
    <citation type="journal article" date="2016" name="Genome Biol. Evol.">
        <title>Divergent and convergent evolution of fungal pathogenicity.</title>
        <authorList>
            <person name="Shang Y."/>
            <person name="Xiao G."/>
            <person name="Zheng P."/>
            <person name="Cen K."/>
            <person name="Zhan S."/>
            <person name="Wang C."/>
        </authorList>
    </citation>
    <scope>NUCLEOTIDE SEQUENCE [LARGE SCALE GENOMIC DNA]</scope>
    <source>
        <strain evidence="1 2">RCEF 1005</strain>
    </source>
</reference>
<dbReference type="Proteomes" id="UP000076881">
    <property type="component" value="Unassembled WGS sequence"/>
</dbReference>
<evidence type="ECO:0000313" key="2">
    <source>
        <dbReference type="Proteomes" id="UP000076881"/>
    </source>
</evidence>